<sequence>MLDVIHDDIFSTEVDAIVNPANVSLLRGGGLCGVIHKRAGIELENECKTIGRQEYGDVVITPSFGLSNCKHIIHACGPRWLDGKRGEVEQLELVHQNIMHIAYDNGLTSIAIPAISTGIYRFPVDQAAQIAITAIARQQQTKPIHVYFVLNELDKFNVYQAYKNQISVNCL</sequence>
<dbReference type="InterPro" id="IPR002589">
    <property type="entry name" value="Macro_dom"/>
</dbReference>
<dbReference type="AlphaFoldDB" id="A0A6G9QHN8"/>
<name>A0A6G9QHN8_9GAMM</name>
<dbReference type="SMART" id="SM00506">
    <property type="entry name" value="A1pp"/>
    <property type="match status" value="1"/>
</dbReference>
<proteinExistence type="predicted"/>
<dbReference type="Gene3D" id="3.40.220.10">
    <property type="entry name" value="Leucine Aminopeptidase, subunit E, domain 1"/>
    <property type="match status" value="1"/>
</dbReference>
<dbReference type="SUPFAM" id="SSF52949">
    <property type="entry name" value="Macro domain-like"/>
    <property type="match status" value="1"/>
</dbReference>
<feature type="domain" description="Macro" evidence="1">
    <location>
        <begin position="1"/>
        <end position="167"/>
    </location>
</feature>
<reference evidence="2 3" key="1">
    <citation type="submission" date="2020-03" db="EMBL/GenBank/DDBJ databases">
        <title>Complete genome sequence of Shewanella sp.</title>
        <authorList>
            <person name="Kim Y.-S."/>
            <person name="Kim S.-J."/>
            <person name="Jung H.-K."/>
            <person name="Kim K.-H."/>
        </authorList>
    </citation>
    <scope>NUCLEOTIDE SEQUENCE [LARGE SCALE GENOMIC DNA]</scope>
    <source>
        <strain evidence="2 3">PN3F2</strain>
    </source>
</reference>
<dbReference type="InterPro" id="IPR043472">
    <property type="entry name" value="Macro_dom-like"/>
</dbReference>
<protein>
    <recommendedName>
        <fullName evidence="1">Macro domain-containing protein</fullName>
    </recommendedName>
</protein>
<dbReference type="PANTHER" id="PTHR11106:SF27">
    <property type="entry name" value="MACRO DOMAIN-CONTAINING PROTEIN"/>
    <property type="match status" value="1"/>
</dbReference>
<dbReference type="PANTHER" id="PTHR11106">
    <property type="entry name" value="GANGLIOSIDE INDUCED DIFFERENTIATION ASSOCIATED PROTEIN 2-RELATED"/>
    <property type="match status" value="1"/>
</dbReference>
<dbReference type="Proteomes" id="UP000502608">
    <property type="component" value="Chromosome"/>
</dbReference>
<keyword evidence="3" id="KW-1185">Reference proteome</keyword>
<gene>
    <name evidence="2" type="ORF">HBH39_02845</name>
</gene>
<evidence type="ECO:0000259" key="1">
    <source>
        <dbReference type="PROSITE" id="PS51154"/>
    </source>
</evidence>
<dbReference type="RefSeq" id="WP_167675441.1">
    <property type="nucleotide sequence ID" value="NZ_CP050313.1"/>
</dbReference>
<dbReference type="KEGG" id="saes:HBH39_02845"/>
<accession>A0A6G9QHN8</accession>
<evidence type="ECO:0000313" key="2">
    <source>
        <dbReference type="EMBL" id="QIR13577.1"/>
    </source>
</evidence>
<dbReference type="PROSITE" id="PS51154">
    <property type="entry name" value="MACRO"/>
    <property type="match status" value="1"/>
</dbReference>
<organism evidence="2 3">
    <name type="scientific">Shewanella aestuarii</name>
    <dbReference type="NCBI Taxonomy" id="1028752"/>
    <lineage>
        <taxon>Bacteria</taxon>
        <taxon>Pseudomonadati</taxon>
        <taxon>Pseudomonadota</taxon>
        <taxon>Gammaproteobacteria</taxon>
        <taxon>Alteromonadales</taxon>
        <taxon>Shewanellaceae</taxon>
        <taxon>Shewanella</taxon>
    </lineage>
</organism>
<evidence type="ECO:0000313" key="3">
    <source>
        <dbReference type="Proteomes" id="UP000502608"/>
    </source>
</evidence>
<dbReference type="Pfam" id="PF01661">
    <property type="entry name" value="Macro"/>
    <property type="match status" value="1"/>
</dbReference>
<dbReference type="EMBL" id="CP050313">
    <property type="protein sequence ID" value="QIR13577.1"/>
    <property type="molecule type" value="Genomic_DNA"/>
</dbReference>